<dbReference type="InterPro" id="IPR000878">
    <property type="entry name" value="4pyrrol_Mease"/>
</dbReference>
<dbReference type="Gene3D" id="3.40.1010.10">
    <property type="entry name" value="Cobalt-precorrin-4 Transmethylase, Domain 1"/>
    <property type="match status" value="1"/>
</dbReference>
<dbReference type="GO" id="GO:0047429">
    <property type="term" value="F:nucleoside triphosphate diphosphatase activity"/>
    <property type="evidence" value="ECO:0007669"/>
    <property type="project" value="InterPro"/>
</dbReference>
<proteinExistence type="predicted"/>
<dbReference type="PANTHER" id="PTHR30522">
    <property type="entry name" value="NUCLEOSIDE TRIPHOSPHATE PYROPHOSPHOHYDROLASE"/>
    <property type="match status" value="1"/>
</dbReference>
<keyword evidence="4" id="KW-1185">Reference proteome</keyword>
<dbReference type="InterPro" id="IPR035013">
    <property type="entry name" value="YabN_N"/>
</dbReference>
<dbReference type="GO" id="GO:0046061">
    <property type="term" value="P:dATP catabolic process"/>
    <property type="evidence" value="ECO:0007669"/>
    <property type="project" value="TreeGrafter"/>
</dbReference>
<dbReference type="CDD" id="cd11528">
    <property type="entry name" value="NTP-PPase_MazG_Nterm"/>
    <property type="match status" value="1"/>
</dbReference>
<dbReference type="Gene3D" id="1.10.287.1080">
    <property type="entry name" value="MazG-like"/>
    <property type="match status" value="2"/>
</dbReference>
<dbReference type="InterPro" id="IPR048015">
    <property type="entry name" value="NTP-PPase_MazG-like_N"/>
</dbReference>
<dbReference type="InterPro" id="IPR014777">
    <property type="entry name" value="4pyrrole_Mease_sub1"/>
</dbReference>
<reference evidence="3" key="1">
    <citation type="submission" date="2017-05" db="EMBL/GenBank/DDBJ databases">
        <authorList>
            <person name="Varghese N."/>
            <person name="Submissions S."/>
        </authorList>
    </citation>
    <scope>NUCLEOTIDE SEQUENCE</scope>
    <source>
        <strain evidence="3">DSM 45262</strain>
    </source>
</reference>
<dbReference type="NCBIfam" id="NF007113">
    <property type="entry name" value="PRK09562.1"/>
    <property type="match status" value="1"/>
</dbReference>
<dbReference type="NCBIfam" id="TIGR00444">
    <property type="entry name" value="mazG"/>
    <property type="match status" value="1"/>
</dbReference>
<feature type="domain" description="Tetrapyrrole methylase" evidence="1">
    <location>
        <begin position="4"/>
        <end position="205"/>
    </location>
</feature>
<evidence type="ECO:0000259" key="1">
    <source>
        <dbReference type="Pfam" id="PF00590"/>
    </source>
</evidence>
<gene>
    <name evidence="3" type="ORF">SAMN06265361_107138</name>
</gene>
<dbReference type="Pfam" id="PF00590">
    <property type="entry name" value="TP_methylase"/>
    <property type="match status" value="1"/>
</dbReference>
<dbReference type="AlphaFoldDB" id="A0AA45WRP7"/>
<keyword evidence="3" id="KW-0489">Methyltransferase</keyword>
<dbReference type="GO" id="GO:0032259">
    <property type="term" value="P:methylation"/>
    <property type="evidence" value="ECO:0007669"/>
    <property type="project" value="UniProtKB-KW"/>
</dbReference>
<dbReference type="RefSeq" id="WP_102991257.1">
    <property type="nucleotide sequence ID" value="NZ_FXTU01000007.1"/>
</dbReference>
<dbReference type="SUPFAM" id="SSF53790">
    <property type="entry name" value="Tetrapyrrole methylase"/>
    <property type="match status" value="1"/>
</dbReference>
<dbReference type="PIRSF" id="PIRSF002845">
    <property type="entry name" value="Ttrprl_mtas_MazG"/>
    <property type="match status" value="1"/>
</dbReference>
<sequence>MNGKIVVVGLGFGDENGLTLGTLAVLERADRVFLRTERHPVVSWLRERGIQYVSFDEVYEKHARFETVYEEIAERLLAYAEEGGTVVYAVPGHPMVAERTVQLLLDAEGVVVEVHGGTSFLDAMFASLKLDPIEGFQLLDGNDLSASWLDPRTHVLIGQVYDRLVASDVKLTLMDVYPDEHPVTIATACGVPGLEKLTTLPLYELDHGEWFTDLTSVYVPPVTDERALYRQFSTLVDVIATLRSPEGCPWDRKQTHESLRRYLIEEAYEFLEAVHDGDEEAMADELGDILLQVMLHAQIASEEGTFDIFEVISRLNDKMVRRHPHVFGEAQADTAEEVKANWEQIKAKEREGEAELPSVLGQVNEALPALLLAYQQQKKAAKVGFDWEQMDEVFDKVREELDELGRAETAAEREEELGDLLFALVNLSRFLKVDPELALIKSCQKFARRFRYIEERVRSQKRAWPDVTLAEMDAWWNEAKREEKGNPRNE</sequence>
<dbReference type="FunFam" id="1.10.287.1080:FF:000003">
    <property type="entry name" value="Nucleoside triphosphate pyrophosphohydrolase"/>
    <property type="match status" value="1"/>
</dbReference>
<name>A0AA45WRP7_9BACL</name>
<dbReference type="CDD" id="cd11529">
    <property type="entry name" value="NTP-PPase_MazG_Cterm"/>
    <property type="match status" value="1"/>
</dbReference>
<evidence type="ECO:0000259" key="2">
    <source>
        <dbReference type="Pfam" id="PF03819"/>
    </source>
</evidence>
<dbReference type="GO" id="GO:0046076">
    <property type="term" value="P:dTTP catabolic process"/>
    <property type="evidence" value="ECO:0007669"/>
    <property type="project" value="TreeGrafter"/>
</dbReference>
<dbReference type="PANTHER" id="PTHR30522:SF0">
    <property type="entry name" value="NUCLEOSIDE TRIPHOSPHATE PYROPHOSPHOHYDROLASE"/>
    <property type="match status" value="1"/>
</dbReference>
<dbReference type="Proteomes" id="UP001157946">
    <property type="component" value="Unassembled WGS sequence"/>
</dbReference>
<dbReference type="GO" id="GO:0046047">
    <property type="term" value="P:TTP catabolic process"/>
    <property type="evidence" value="ECO:0007669"/>
    <property type="project" value="TreeGrafter"/>
</dbReference>
<dbReference type="GO" id="GO:0046081">
    <property type="term" value="P:dUTP catabolic process"/>
    <property type="evidence" value="ECO:0007669"/>
    <property type="project" value="TreeGrafter"/>
</dbReference>
<dbReference type="InterPro" id="IPR011551">
    <property type="entry name" value="NTP_PyrPHydrolase_MazG"/>
</dbReference>
<accession>A0AA45WRP7</accession>
<dbReference type="Pfam" id="PF03819">
    <property type="entry name" value="MazG"/>
    <property type="match status" value="1"/>
</dbReference>
<dbReference type="GO" id="GO:0006203">
    <property type="term" value="P:dGTP catabolic process"/>
    <property type="evidence" value="ECO:0007669"/>
    <property type="project" value="TreeGrafter"/>
</dbReference>
<dbReference type="GO" id="GO:0008168">
    <property type="term" value="F:methyltransferase activity"/>
    <property type="evidence" value="ECO:0007669"/>
    <property type="project" value="UniProtKB-KW"/>
</dbReference>
<dbReference type="GO" id="GO:0046052">
    <property type="term" value="P:UTP catabolic process"/>
    <property type="evidence" value="ECO:0007669"/>
    <property type="project" value="TreeGrafter"/>
</dbReference>
<dbReference type="GO" id="GO:0006950">
    <property type="term" value="P:response to stress"/>
    <property type="evidence" value="ECO:0007669"/>
    <property type="project" value="UniProtKB-ARBA"/>
</dbReference>
<evidence type="ECO:0000313" key="4">
    <source>
        <dbReference type="Proteomes" id="UP001157946"/>
    </source>
</evidence>
<comment type="caution">
    <text evidence="3">The sequence shown here is derived from an EMBL/GenBank/DDBJ whole genome shotgun (WGS) entry which is preliminary data.</text>
</comment>
<organism evidence="3 4">
    <name type="scientific">Laceyella tengchongensis</name>
    <dbReference type="NCBI Taxonomy" id="574699"/>
    <lineage>
        <taxon>Bacteria</taxon>
        <taxon>Bacillati</taxon>
        <taxon>Bacillota</taxon>
        <taxon>Bacilli</taxon>
        <taxon>Bacillales</taxon>
        <taxon>Thermoactinomycetaceae</taxon>
        <taxon>Laceyella</taxon>
    </lineage>
</organism>
<dbReference type="CDD" id="cd11723">
    <property type="entry name" value="YabN_N_like"/>
    <property type="match status" value="1"/>
</dbReference>
<dbReference type="EMBL" id="FXTU01000007">
    <property type="protein sequence ID" value="SMP30887.1"/>
    <property type="molecule type" value="Genomic_DNA"/>
</dbReference>
<protein>
    <submittedName>
        <fullName evidence="3">Tetrapyrrole methylase family protein / MazG family protein</fullName>
    </submittedName>
</protein>
<dbReference type="InterPro" id="IPR035996">
    <property type="entry name" value="4pyrrol_Methylase_sf"/>
</dbReference>
<keyword evidence="3" id="KW-0808">Transferase</keyword>
<dbReference type="InterPro" id="IPR048011">
    <property type="entry name" value="NTP-PPase_MazG-like_C"/>
</dbReference>
<evidence type="ECO:0000313" key="3">
    <source>
        <dbReference type="EMBL" id="SMP30887.1"/>
    </source>
</evidence>
<dbReference type="SUPFAM" id="SSF101386">
    <property type="entry name" value="all-alpha NTP pyrophosphatases"/>
    <property type="match status" value="2"/>
</dbReference>
<feature type="domain" description="NTP pyrophosphohydrolase MazG-like" evidence="2">
    <location>
        <begin position="254"/>
        <end position="327"/>
    </location>
</feature>
<dbReference type="InterPro" id="IPR024180">
    <property type="entry name" value="Tetrapyrrole_Mease/MazG_pred"/>
</dbReference>
<dbReference type="FunFam" id="1.10.287.1080:FF:000001">
    <property type="entry name" value="Nucleoside triphosphate pyrophosphohydrolase"/>
    <property type="match status" value="1"/>
</dbReference>
<dbReference type="InterPro" id="IPR004518">
    <property type="entry name" value="MazG-like_dom"/>
</dbReference>